<protein>
    <submittedName>
        <fullName evidence="2">Uncharacterized protein</fullName>
    </submittedName>
</protein>
<evidence type="ECO:0000313" key="3">
    <source>
        <dbReference type="EMBL" id="KAE8979171.1"/>
    </source>
</evidence>
<evidence type="ECO:0000313" key="7">
    <source>
        <dbReference type="Proteomes" id="UP000435112"/>
    </source>
</evidence>
<name>A0A6A3HUD7_9STRA</name>
<dbReference type="EMBL" id="QXFV01003180">
    <property type="protein sequence ID" value="KAE8979171.1"/>
    <property type="molecule type" value="Genomic_DNA"/>
</dbReference>
<dbReference type="Proteomes" id="UP000429607">
    <property type="component" value="Unassembled WGS sequence"/>
</dbReference>
<evidence type="ECO:0000313" key="6">
    <source>
        <dbReference type="Proteomes" id="UP000434957"/>
    </source>
</evidence>
<sequence>MGRQKPQDRQVVDGKRRFVTLRNLRIISEHVRLGSTYSEPGKKHSVQGNQMKRCVAKKDGVQAVGQRSIHALTVHPGKDPPTQLWKRDASTTCARFA</sequence>
<organism evidence="2 7">
    <name type="scientific">Phytophthora rubi</name>
    <dbReference type="NCBI Taxonomy" id="129364"/>
    <lineage>
        <taxon>Eukaryota</taxon>
        <taxon>Sar</taxon>
        <taxon>Stramenopiles</taxon>
        <taxon>Oomycota</taxon>
        <taxon>Peronosporomycetes</taxon>
        <taxon>Peronosporales</taxon>
        <taxon>Peronosporaceae</taxon>
        <taxon>Phytophthora</taxon>
    </lineage>
</organism>
<evidence type="ECO:0000256" key="1">
    <source>
        <dbReference type="SAM" id="MobiDB-lite"/>
    </source>
</evidence>
<dbReference type="Proteomes" id="UP000434957">
    <property type="component" value="Unassembled WGS sequence"/>
</dbReference>
<accession>A0A6A3HUD7</accession>
<dbReference type="OrthoDB" id="10273168at2759"/>
<comment type="caution">
    <text evidence="2">The sequence shown here is derived from an EMBL/GenBank/DDBJ whole genome shotgun (WGS) entry which is preliminary data.</text>
</comment>
<dbReference type="EMBL" id="QXFT01002674">
    <property type="protein sequence ID" value="KAE9294718.1"/>
    <property type="molecule type" value="Genomic_DNA"/>
</dbReference>
<reference evidence="5 7" key="1">
    <citation type="submission" date="2018-09" db="EMBL/GenBank/DDBJ databases">
        <title>Genomic investigation of the strawberry pathogen Phytophthora fragariae indicates pathogenicity is determined by transcriptional variation in three key races.</title>
        <authorList>
            <person name="Adams T.M."/>
            <person name="Armitage A.D."/>
            <person name="Sobczyk M.K."/>
            <person name="Bates H.J."/>
            <person name="Dunwell J.M."/>
            <person name="Nellist C.F."/>
            <person name="Harrison R.J."/>
        </authorList>
    </citation>
    <scope>NUCLEOTIDE SEQUENCE [LARGE SCALE GENOMIC DNA]</scope>
    <source>
        <strain evidence="3 5">SCRP249</strain>
        <strain evidence="2 7">SCRP324</strain>
        <strain evidence="4 6">SCRP333</strain>
    </source>
</reference>
<evidence type="ECO:0000313" key="5">
    <source>
        <dbReference type="Proteomes" id="UP000429607"/>
    </source>
</evidence>
<feature type="region of interest" description="Disordered" evidence="1">
    <location>
        <begin position="73"/>
        <end position="97"/>
    </location>
</feature>
<dbReference type="AlphaFoldDB" id="A0A6A3HUD7"/>
<dbReference type="Proteomes" id="UP000435112">
    <property type="component" value="Unassembled WGS sequence"/>
</dbReference>
<evidence type="ECO:0000313" key="4">
    <source>
        <dbReference type="EMBL" id="KAE9294718.1"/>
    </source>
</evidence>
<keyword evidence="6" id="KW-1185">Reference proteome</keyword>
<proteinExistence type="predicted"/>
<dbReference type="EMBL" id="QXFU01003745">
    <property type="protein sequence ID" value="KAE8973037.1"/>
    <property type="molecule type" value="Genomic_DNA"/>
</dbReference>
<gene>
    <name evidence="3" type="ORF">PR001_g24631</name>
    <name evidence="2" type="ORF">PR002_g26325</name>
    <name evidence="4" type="ORF">PR003_g24192</name>
</gene>
<evidence type="ECO:0000313" key="2">
    <source>
        <dbReference type="EMBL" id="KAE8973037.1"/>
    </source>
</evidence>